<sequence length="248" mass="27801">MCEFSVKIILTDIEGTTTSISFVKDTLFPFAKEHTERYLQGTCETLETQNIIKDLKNLSQYEEFLKETNTTPAKEVDIKVLSQFVNYLIDKDLKLGPLKTLQGYVWAEGYKSGNIKGHVYADVPGAFKLWHEAGVRLAIYSSGSIKAQQLLFGQTELGNLLPYITAHFDTTSGHKQEKQSYINIAQSLKVDPHDILFLTDIVKEAEAARLAGYQTAILSRPGNGPLTDDDKSQFTIINDFESLKIKAK</sequence>
<evidence type="ECO:0000256" key="2">
    <source>
        <dbReference type="ARBA" id="ARBA00022723"/>
    </source>
</evidence>
<name>A0A0L0CF54_LUCCU</name>
<dbReference type="SFLD" id="SFLDG01129">
    <property type="entry name" value="C1.5:_HAD__Beta-PGM__Phosphata"/>
    <property type="match status" value="1"/>
</dbReference>
<evidence type="ECO:0000256" key="3">
    <source>
        <dbReference type="ARBA" id="ARBA00022801"/>
    </source>
</evidence>
<dbReference type="SFLD" id="SFLDF00044">
    <property type="entry name" value="enolase-phosphatase"/>
    <property type="match status" value="1"/>
</dbReference>
<dbReference type="NCBIfam" id="TIGR01549">
    <property type="entry name" value="HAD-SF-IA-v1"/>
    <property type="match status" value="1"/>
</dbReference>
<dbReference type="SFLD" id="SFLDG01133">
    <property type="entry name" value="C1.5.4:_Enolase-phosphatase_Li"/>
    <property type="match status" value="1"/>
</dbReference>
<dbReference type="GO" id="GO:0043874">
    <property type="term" value="F:acireductone synthase activity"/>
    <property type="evidence" value="ECO:0007669"/>
    <property type="project" value="UniProtKB-EC"/>
</dbReference>
<keyword evidence="8" id="KW-1185">Reference proteome</keyword>
<dbReference type="UniPathway" id="UPA00904">
    <property type="reaction ID" value="UER00876"/>
</dbReference>
<dbReference type="CDD" id="cd01629">
    <property type="entry name" value="HAD_EP"/>
    <property type="match status" value="1"/>
</dbReference>
<dbReference type="NCBIfam" id="TIGR01691">
    <property type="entry name" value="enolase-ppase"/>
    <property type="match status" value="1"/>
</dbReference>
<keyword evidence="5 6" id="KW-0486">Methionine biosynthesis</keyword>
<evidence type="ECO:0000256" key="1">
    <source>
        <dbReference type="ARBA" id="ARBA00022605"/>
    </source>
</evidence>
<dbReference type="Proteomes" id="UP000037069">
    <property type="component" value="Unassembled WGS sequence"/>
</dbReference>
<dbReference type="OrthoDB" id="272500at2759"/>
<dbReference type="PRINTS" id="PR00413">
    <property type="entry name" value="HADHALOGNASE"/>
</dbReference>
<feature type="binding site" evidence="6">
    <location>
        <position position="12"/>
    </location>
    <ligand>
        <name>Mg(2+)</name>
        <dbReference type="ChEBI" id="CHEBI:18420"/>
    </ligand>
</feature>
<evidence type="ECO:0000313" key="8">
    <source>
        <dbReference type="Proteomes" id="UP000037069"/>
    </source>
</evidence>
<comment type="catalytic activity">
    <reaction evidence="6">
        <text>5-methylsulfanyl-2,3-dioxopentyl phosphate + H2O = 1,2-dihydroxy-5-(methylsulfanyl)pent-1-en-3-one + phosphate</text>
        <dbReference type="Rhea" id="RHEA:21700"/>
        <dbReference type="ChEBI" id="CHEBI:15377"/>
        <dbReference type="ChEBI" id="CHEBI:43474"/>
        <dbReference type="ChEBI" id="CHEBI:49252"/>
        <dbReference type="ChEBI" id="CHEBI:58828"/>
        <dbReference type="EC" id="3.1.3.77"/>
    </reaction>
</comment>
<dbReference type="HAMAP" id="MF_03117">
    <property type="entry name" value="Salvage_MtnC_euk"/>
    <property type="match status" value="1"/>
</dbReference>
<evidence type="ECO:0000313" key="7">
    <source>
        <dbReference type="EMBL" id="KNC30129.1"/>
    </source>
</evidence>
<feature type="binding site" evidence="6">
    <location>
        <begin position="141"/>
        <end position="142"/>
    </location>
    <ligand>
        <name>substrate</name>
    </ligand>
</feature>
<feature type="binding site" evidence="6">
    <location>
        <position position="175"/>
    </location>
    <ligand>
        <name>substrate</name>
    </ligand>
</feature>
<keyword evidence="6" id="KW-0963">Cytoplasm</keyword>
<evidence type="ECO:0000256" key="6">
    <source>
        <dbReference type="HAMAP-Rule" id="MF_03117"/>
    </source>
</evidence>
<gene>
    <name evidence="7" type="ORF">FF38_12393</name>
</gene>
<comment type="function">
    <text evidence="6">Bifunctional enzyme that catalyzes the enolization of 2,3-diketo-5-methylthiopentyl-1-phosphate (DK-MTP-1-P) into the intermediate 2-hydroxy-3-keto-5-methylthiopentenyl-1-phosphate (HK-MTPenyl-1-P), which is then dephosphorylated to form the acireductone 1,2-dihydroxy-3-keto-5-methylthiopentene (DHK-MTPene).</text>
</comment>
<keyword evidence="4 6" id="KW-0460">Magnesium</keyword>
<keyword evidence="6" id="KW-0539">Nucleus</keyword>
<dbReference type="InterPro" id="IPR027511">
    <property type="entry name" value="ENOPH1_eukaryotes"/>
</dbReference>
<evidence type="ECO:0000256" key="5">
    <source>
        <dbReference type="ARBA" id="ARBA00023167"/>
    </source>
</evidence>
<dbReference type="EC" id="3.1.3.77" evidence="6"/>
<dbReference type="STRING" id="7375.A0A0L0CF54"/>
<comment type="subunit">
    <text evidence="6">Monomer.</text>
</comment>
<dbReference type="Pfam" id="PF00702">
    <property type="entry name" value="Hydrolase"/>
    <property type="match status" value="1"/>
</dbReference>
<dbReference type="Gene3D" id="3.40.50.1000">
    <property type="entry name" value="HAD superfamily/HAD-like"/>
    <property type="match status" value="1"/>
</dbReference>
<dbReference type="AlphaFoldDB" id="A0A0L0CF54"/>
<comment type="subcellular location">
    <subcellularLocation>
        <location evidence="6">Cytoplasm</location>
    </subcellularLocation>
    <subcellularLocation>
        <location evidence="6">Nucleus</location>
    </subcellularLocation>
</comment>
<dbReference type="OMA" id="LQGMVWE"/>
<dbReference type="EMBL" id="JRES01000576">
    <property type="protein sequence ID" value="KNC30129.1"/>
    <property type="molecule type" value="Genomic_DNA"/>
</dbReference>
<keyword evidence="3 6" id="KW-0378">Hydrolase</keyword>
<dbReference type="GO" id="GO:0005634">
    <property type="term" value="C:nucleus"/>
    <property type="evidence" value="ECO:0007669"/>
    <property type="project" value="UniProtKB-SubCell"/>
</dbReference>
<comment type="similarity">
    <text evidence="6">Belongs to the HAD-like hydrolase superfamily. MasA/MtnC family.</text>
</comment>
<accession>A0A0L0CF54</accession>
<dbReference type="InterPro" id="IPR023943">
    <property type="entry name" value="Enolase-ppase_E1"/>
</dbReference>
<dbReference type="InterPro" id="IPR006439">
    <property type="entry name" value="HAD-SF_hydro_IA"/>
</dbReference>
<keyword evidence="1 6" id="KW-0028">Amino-acid biosynthesis</keyword>
<dbReference type="SUPFAM" id="SSF56784">
    <property type="entry name" value="HAD-like"/>
    <property type="match status" value="1"/>
</dbReference>
<dbReference type="SFLD" id="SFLDS00003">
    <property type="entry name" value="Haloacid_Dehalogenase"/>
    <property type="match status" value="1"/>
</dbReference>
<dbReference type="HAMAP" id="MF_01681">
    <property type="entry name" value="Salvage_MtnC"/>
    <property type="match status" value="1"/>
</dbReference>
<dbReference type="PANTHER" id="PTHR20371">
    <property type="entry name" value="ENOLASE-PHOSPHATASE E1"/>
    <property type="match status" value="1"/>
</dbReference>
<dbReference type="InterPro" id="IPR036412">
    <property type="entry name" value="HAD-like_sf"/>
</dbReference>
<comment type="caution">
    <text evidence="7">The sequence shown here is derived from an EMBL/GenBank/DDBJ whole genome shotgun (WGS) entry which is preliminary data.</text>
</comment>
<dbReference type="PANTHER" id="PTHR20371:SF1">
    <property type="entry name" value="ENOLASE-PHOSPHATASE E1"/>
    <property type="match status" value="1"/>
</dbReference>
<evidence type="ECO:0000256" key="4">
    <source>
        <dbReference type="ARBA" id="ARBA00022842"/>
    </source>
</evidence>
<feature type="binding site" evidence="6">
    <location>
        <position position="200"/>
    </location>
    <ligand>
        <name>Mg(2+)</name>
        <dbReference type="ChEBI" id="CHEBI:18420"/>
    </ligand>
</feature>
<proteinExistence type="inferred from homology"/>
<reference evidence="7 8" key="1">
    <citation type="journal article" date="2015" name="Nat. Commun.">
        <title>Lucilia cuprina genome unlocks parasitic fly biology to underpin future interventions.</title>
        <authorList>
            <person name="Anstead C.A."/>
            <person name="Korhonen P.K."/>
            <person name="Young N.D."/>
            <person name="Hall R.S."/>
            <person name="Jex A.R."/>
            <person name="Murali S.C."/>
            <person name="Hughes D.S."/>
            <person name="Lee S.F."/>
            <person name="Perry T."/>
            <person name="Stroehlein A.J."/>
            <person name="Ansell B.R."/>
            <person name="Breugelmans B."/>
            <person name="Hofmann A."/>
            <person name="Qu J."/>
            <person name="Dugan S."/>
            <person name="Lee S.L."/>
            <person name="Chao H."/>
            <person name="Dinh H."/>
            <person name="Han Y."/>
            <person name="Doddapaneni H.V."/>
            <person name="Worley K.C."/>
            <person name="Muzny D.M."/>
            <person name="Ioannidis P."/>
            <person name="Waterhouse R.M."/>
            <person name="Zdobnov E.M."/>
            <person name="James P.J."/>
            <person name="Bagnall N.H."/>
            <person name="Kotze A.C."/>
            <person name="Gibbs R.A."/>
            <person name="Richards S."/>
            <person name="Batterham P."/>
            <person name="Gasser R.B."/>
        </authorList>
    </citation>
    <scope>NUCLEOTIDE SEQUENCE [LARGE SCALE GENOMIC DNA]</scope>
    <source>
        <strain evidence="7 8">LS</strain>
        <tissue evidence="7">Full body</tissue>
    </source>
</reference>
<comment type="cofactor">
    <cofactor evidence="6">
        <name>Mg(2+)</name>
        <dbReference type="ChEBI" id="CHEBI:18420"/>
    </cofactor>
    <text evidence="6">Binds 1 Mg(2+) ion per subunit.</text>
</comment>
<dbReference type="InterPro" id="IPR023214">
    <property type="entry name" value="HAD_sf"/>
</dbReference>
<dbReference type="Gene3D" id="1.10.720.60">
    <property type="match status" value="1"/>
</dbReference>
<keyword evidence="2 6" id="KW-0479">Metal-binding</keyword>
<dbReference type="GO" id="GO:0019509">
    <property type="term" value="P:L-methionine salvage from methylthioadenosine"/>
    <property type="evidence" value="ECO:0007669"/>
    <property type="project" value="UniProtKB-UniRule"/>
</dbReference>
<protein>
    <recommendedName>
        <fullName evidence="6">Enolase-phosphatase E1</fullName>
        <ecNumber evidence="6">3.1.3.77</ecNumber>
    </recommendedName>
    <alternativeName>
        <fullName evidence="6">2,3-diketo-5-methylthio-1-phosphopentane phosphatase</fullName>
    </alternativeName>
</protein>
<feature type="binding site" evidence="6">
    <location>
        <position position="14"/>
    </location>
    <ligand>
        <name>Mg(2+)</name>
        <dbReference type="ChEBI" id="CHEBI:18420"/>
    </ligand>
</feature>
<dbReference type="GO" id="GO:0005737">
    <property type="term" value="C:cytoplasm"/>
    <property type="evidence" value="ECO:0007669"/>
    <property type="project" value="UniProtKB-SubCell"/>
</dbReference>
<comment type="pathway">
    <text evidence="6">Amino-acid biosynthesis; L-methionine biosynthesis via salvage pathway; L-methionine from S-methyl-5-thio-alpha-D-ribose 1-phosphate: step 3/6.</text>
</comment>
<comment type="pathway">
    <text evidence="6">Amino-acid biosynthesis; L-methionine biosynthesis via salvage pathway; L-methionine from S-methyl-5-thio-alpha-D-ribose 1-phosphate: step 4/6.</text>
</comment>
<dbReference type="GO" id="GO:0000287">
    <property type="term" value="F:magnesium ion binding"/>
    <property type="evidence" value="ECO:0007669"/>
    <property type="project" value="UniProtKB-UniRule"/>
</dbReference>
<organism evidence="7 8">
    <name type="scientific">Lucilia cuprina</name>
    <name type="common">Green bottle fly</name>
    <name type="synonym">Australian sheep blowfly</name>
    <dbReference type="NCBI Taxonomy" id="7375"/>
    <lineage>
        <taxon>Eukaryota</taxon>
        <taxon>Metazoa</taxon>
        <taxon>Ecdysozoa</taxon>
        <taxon>Arthropoda</taxon>
        <taxon>Hexapoda</taxon>
        <taxon>Insecta</taxon>
        <taxon>Pterygota</taxon>
        <taxon>Neoptera</taxon>
        <taxon>Endopterygota</taxon>
        <taxon>Diptera</taxon>
        <taxon>Brachycera</taxon>
        <taxon>Muscomorpha</taxon>
        <taxon>Oestroidea</taxon>
        <taxon>Calliphoridae</taxon>
        <taxon>Luciliinae</taxon>
        <taxon>Lucilia</taxon>
    </lineage>
</organism>